<evidence type="ECO:0000256" key="5">
    <source>
        <dbReference type="ARBA" id="ARBA00023159"/>
    </source>
</evidence>
<organism evidence="9 10">
    <name type="scientific">Glarea lozoyensis (strain ATCC 20868 / MF5171)</name>
    <dbReference type="NCBI Taxonomy" id="1116229"/>
    <lineage>
        <taxon>Eukaryota</taxon>
        <taxon>Fungi</taxon>
        <taxon>Dikarya</taxon>
        <taxon>Ascomycota</taxon>
        <taxon>Pezizomycotina</taxon>
        <taxon>Leotiomycetes</taxon>
        <taxon>Helotiales</taxon>
        <taxon>Helotiaceae</taxon>
        <taxon>Glarea</taxon>
    </lineage>
</organism>
<evidence type="ECO:0000256" key="8">
    <source>
        <dbReference type="SAM" id="MobiDB-lite"/>
    </source>
</evidence>
<keyword evidence="10" id="KW-1185">Reference proteome</keyword>
<dbReference type="STRING" id="1116229.S3DBW5"/>
<keyword evidence="3" id="KW-0749">Sporulation</keyword>
<feature type="region of interest" description="Disordered" evidence="8">
    <location>
        <begin position="401"/>
        <end position="456"/>
    </location>
</feature>
<sequence length="526" mass="58101">MSFSAVASYHSNKATDMFGPSYDNLDNEFFDEFLTFSLSHSANQEYSLVPDSQLIDRAFSQSNSGETSLSSHEEDARLTGEQSPWDSNVWAADFTATSLHNENGLYSELTGRAAISDSELLALEGIHLESPHHQTFAQSSLPSTPHPSVAVNARRKTRIVESLSQTLKKASGNLERTLRSPIRKQSFANKAYRHSNHSQTEVDSLENKLQLDALKFKFDFEENPSTLSIDTKASIQDVGQDRLEADTPSPSFRLGTPIDTPELCVNHSRKASENNLPITPEIHSSAAFWSSPPKPTPMISSADPTLFSSEIQPPVWWSHAAKAPLAHPLPSGYHTNPQLATKTLAMQLQNDVQYKENYRHHGLMARCNPSNMMGNGLMIQTPSTYGSFHSENSRIQRGYHDITPRHHHSPQTSPRKSSHRSSMSPTSPHIKKRKSGNLKAEKKSSWPRTPGSAKSNTITLGEFVNYTPEDSKKILTGVAPSGSSKTKARREKEAMEKRRKLSQAAARAIMAAGGDCSGLREEGLLV</sequence>
<evidence type="ECO:0000256" key="3">
    <source>
        <dbReference type="ARBA" id="ARBA00022969"/>
    </source>
</evidence>
<protein>
    <recommendedName>
        <fullName evidence="2">Developmental regulatory protein wetA</fullName>
    </recommendedName>
</protein>
<evidence type="ECO:0000256" key="1">
    <source>
        <dbReference type="ARBA" id="ARBA00008881"/>
    </source>
</evidence>
<dbReference type="OMA" id="QGLMISM"/>
<evidence type="ECO:0000256" key="4">
    <source>
        <dbReference type="ARBA" id="ARBA00023015"/>
    </source>
</evidence>
<dbReference type="PANTHER" id="PTHR22934:SF25">
    <property type="entry name" value="DEVELOPMENTAL REGULATORY PROTEIN WETA"/>
    <property type="match status" value="1"/>
</dbReference>
<dbReference type="GO" id="GO:0030435">
    <property type="term" value="P:sporulation resulting in formation of a cellular spore"/>
    <property type="evidence" value="ECO:0007669"/>
    <property type="project" value="UniProtKB-KW"/>
</dbReference>
<dbReference type="HOGENOM" id="CLU_020426_0_0_1"/>
<dbReference type="RefSeq" id="XP_008083580.1">
    <property type="nucleotide sequence ID" value="XM_008085389.1"/>
</dbReference>
<feature type="compositionally biased region" description="Low complexity" evidence="8">
    <location>
        <begin position="412"/>
        <end position="428"/>
    </location>
</feature>
<gene>
    <name evidence="9" type="ORF">GLAREA_00631</name>
</gene>
<feature type="region of interest" description="Disordered" evidence="8">
    <location>
        <begin position="61"/>
        <end position="82"/>
    </location>
</feature>
<proteinExistence type="inferred from homology"/>
<dbReference type="GO" id="GO:0048315">
    <property type="term" value="P:conidium formation"/>
    <property type="evidence" value="ECO:0007669"/>
    <property type="project" value="UniProtKB-KW"/>
</dbReference>
<keyword evidence="6" id="KW-0804">Transcription</keyword>
<evidence type="ECO:0000313" key="9">
    <source>
        <dbReference type="EMBL" id="EPE29471.1"/>
    </source>
</evidence>
<reference evidence="9 10" key="1">
    <citation type="journal article" date="2013" name="BMC Genomics">
        <title>Genomics-driven discovery of the pneumocandin biosynthetic gene cluster in the fungus Glarea lozoyensis.</title>
        <authorList>
            <person name="Chen L."/>
            <person name="Yue Q."/>
            <person name="Zhang X."/>
            <person name="Xiang M."/>
            <person name="Wang C."/>
            <person name="Li S."/>
            <person name="Che Y."/>
            <person name="Ortiz-Lopez F.J."/>
            <person name="Bills G.F."/>
            <person name="Liu X."/>
            <person name="An Z."/>
        </authorList>
    </citation>
    <scope>NUCLEOTIDE SEQUENCE [LARGE SCALE GENOMIC DNA]</scope>
    <source>
        <strain evidence="10">ATCC 20868 / MF5171</strain>
    </source>
</reference>
<dbReference type="InterPro" id="IPR040112">
    <property type="entry name" value="WetA"/>
</dbReference>
<dbReference type="OrthoDB" id="2575228at2759"/>
<keyword evidence="4" id="KW-0805">Transcription regulation</keyword>
<evidence type="ECO:0000256" key="6">
    <source>
        <dbReference type="ARBA" id="ARBA00023163"/>
    </source>
</evidence>
<evidence type="ECO:0000256" key="7">
    <source>
        <dbReference type="ARBA" id="ARBA00023321"/>
    </source>
</evidence>
<dbReference type="eggNOG" id="ENOG502S8IT">
    <property type="taxonomic scope" value="Eukaryota"/>
</dbReference>
<keyword evidence="5" id="KW-0010">Activator</keyword>
<evidence type="ECO:0000256" key="2">
    <source>
        <dbReference type="ARBA" id="ARBA00015342"/>
    </source>
</evidence>
<keyword evidence="7" id="KW-0183">Conidiation</keyword>
<dbReference type="KEGG" id="glz:GLAREA_00631"/>
<dbReference type="PANTHER" id="PTHR22934">
    <property type="entry name" value="PROTEIN ESC1/WETA-RELATED"/>
    <property type="match status" value="1"/>
</dbReference>
<accession>S3DBW5</accession>
<dbReference type="GeneID" id="19459689"/>
<dbReference type="Proteomes" id="UP000016922">
    <property type="component" value="Unassembled WGS sequence"/>
</dbReference>
<evidence type="ECO:0000313" key="10">
    <source>
        <dbReference type="Proteomes" id="UP000016922"/>
    </source>
</evidence>
<comment type="similarity">
    <text evidence="1">Belongs to the wetA family.</text>
</comment>
<dbReference type="EMBL" id="KE145367">
    <property type="protein sequence ID" value="EPE29471.1"/>
    <property type="molecule type" value="Genomic_DNA"/>
</dbReference>
<feature type="region of interest" description="Disordered" evidence="8">
    <location>
        <begin position="474"/>
        <end position="497"/>
    </location>
</feature>
<name>S3DBW5_GLAL2</name>
<feature type="compositionally biased region" description="Polar residues" evidence="8">
    <location>
        <begin position="61"/>
        <end position="70"/>
    </location>
</feature>
<dbReference type="AlphaFoldDB" id="S3DBW5"/>